<proteinExistence type="predicted"/>
<organism evidence="1 2">
    <name type="scientific">Microvirga arabica</name>
    <dbReference type="NCBI Taxonomy" id="1128671"/>
    <lineage>
        <taxon>Bacteria</taxon>
        <taxon>Pseudomonadati</taxon>
        <taxon>Pseudomonadota</taxon>
        <taxon>Alphaproteobacteria</taxon>
        <taxon>Hyphomicrobiales</taxon>
        <taxon>Methylobacteriaceae</taxon>
        <taxon>Microvirga</taxon>
    </lineage>
</organism>
<comment type="caution">
    <text evidence="1">The sequence shown here is derived from an EMBL/GenBank/DDBJ whole genome shotgun (WGS) entry which is preliminary data.</text>
</comment>
<sequence>MDDEHAQGDDVFLMRTRRTVGSEFEDDIRRLPDVARRLHGGVTSDPEGKIAISHDVIGNRIHVADEDGDLVQTLMRDAGFAVQGETVTLPVDEVWVVDPKFLEGLDFEDYVDEEHGLFRSLA</sequence>
<protein>
    <submittedName>
        <fullName evidence="1">Uncharacterized protein</fullName>
    </submittedName>
</protein>
<evidence type="ECO:0000313" key="2">
    <source>
        <dbReference type="Proteomes" id="UP001593940"/>
    </source>
</evidence>
<dbReference type="RefSeq" id="WP_377030046.1">
    <property type="nucleotide sequence ID" value="NZ_JBHOMY010000036.1"/>
</dbReference>
<evidence type="ECO:0000313" key="1">
    <source>
        <dbReference type="EMBL" id="MFC1457911.1"/>
    </source>
</evidence>
<dbReference type="Proteomes" id="UP001593940">
    <property type="component" value="Unassembled WGS sequence"/>
</dbReference>
<reference evidence="1 2" key="1">
    <citation type="submission" date="2024-09" db="EMBL/GenBank/DDBJ databases">
        <title>Nodulacao em especies de Leguminosae Basais da Amazonia e Caracterizacao dos Rizobios e Bacterias Associadas aos Nodulos.</title>
        <authorList>
            <person name="Jambeiro I.C.A."/>
            <person name="Lopes I.S."/>
            <person name="Aguiar E.R.G.R."/>
            <person name="Santos A.F.J."/>
            <person name="Dos Santos J.M.F."/>
            <person name="Gross E."/>
        </authorList>
    </citation>
    <scope>NUCLEOTIDE SEQUENCE [LARGE SCALE GENOMIC DNA]</scope>
    <source>
        <strain evidence="1 2">BRUESC1165</strain>
    </source>
</reference>
<gene>
    <name evidence="1" type="ORF">ACETIH_14545</name>
</gene>
<dbReference type="EMBL" id="JBHOMY010000036">
    <property type="protein sequence ID" value="MFC1457911.1"/>
    <property type="molecule type" value="Genomic_DNA"/>
</dbReference>
<keyword evidence="2" id="KW-1185">Reference proteome</keyword>
<accession>A0ABV6Y9G1</accession>
<name>A0ABV6Y9G1_9HYPH</name>